<dbReference type="NCBIfam" id="TIGR01080">
    <property type="entry name" value="rplX_A_E"/>
    <property type="match status" value="1"/>
</dbReference>
<dbReference type="PANTHER" id="PTHR11143">
    <property type="entry name" value="60S RIBOSOMAL PROTEIN L26 FAMILY MEMBER"/>
    <property type="match status" value="1"/>
</dbReference>
<evidence type="ECO:0000256" key="3">
    <source>
        <dbReference type="ARBA" id="ARBA00023274"/>
    </source>
</evidence>
<dbReference type="SUPFAM" id="SSF50104">
    <property type="entry name" value="Translation proteins SH3-like domain"/>
    <property type="match status" value="1"/>
</dbReference>
<proteinExistence type="inferred from homology"/>
<dbReference type="GO" id="GO:0003735">
    <property type="term" value="F:structural constituent of ribosome"/>
    <property type="evidence" value="ECO:0007669"/>
    <property type="project" value="InterPro"/>
</dbReference>
<dbReference type="InterPro" id="IPR014722">
    <property type="entry name" value="Rib_uL2_dom2"/>
</dbReference>
<dbReference type="VEuPathDB" id="FungiDB:SMAC_07803"/>
<dbReference type="EMBL" id="NMPR01000120">
    <property type="protein sequence ID" value="KAA8629927.1"/>
    <property type="molecule type" value="Genomic_DNA"/>
</dbReference>
<dbReference type="GO" id="GO:0015934">
    <property type="term" value="C:large ribosomal subunit"/>
    <property type="evidence" value="ECO:0007669"/>
    <property type="project" value="InterPro"/>
</dbReference>
<protein>
    <recommendedName>
        <fullName evidence="4">KOW domain-containing protein</fullName>
    </recommendedName>
</protein>
<dbReference type="AlphaFoldDB" id="A0A8S8ZH19"/>
<dbReference type="Proteomes" id="UP000433876">
    <property type="component" value="Unassembled WGS sequence"/>
</dbReference>
<comment type="similarity">
    <text evidence="1">Belongs to the universal ribosomal protein uL24 family.</text>
</comment>
<organism evidence="5 6">
    <name type="scientific">Sordaria macrospora</name>
    <dbReference type="NCBI Taxonomy" id="5147"/>
    <lineage>
        <taxon>Eukaryota</taxon>
        <taxon>Fungi</taxon>
        <taxon>Dikarya</taxon>
        <taxon>Ascomycota</taxon>
        <taxon>Pezizomycotina</taxon>
        <taxon>Sordariomycetes</taxon>
        <taxon>Sordariomycetidae</taxon>
        <taxon>Sordariales</taxon>
        <taxon>Sordariaceae</taxon>
        <taxon>Sordaria</taxon>
    </lineage>
</organism>
<sequence length="232" mass="25553">MLSDLVVVKALRCSISTPNPGRHTSVKKSTSATSVLPAAAQTITNAEGGQGFLVDPTVFVPNCTHKLLDLKFSALSLLNAEILNWTSFLGRHKSVKMVKVSTSVSSSRRKSRKAHFSAPSSVRRNIMSAPLSKELREKYNVRSIPIRKDDEVTIVRGSNKDKEGKVTSVYRLKYVIHVERVTRDKATGASVPVGIHPSNVVITKLKLDKDREAILERIKRGRELSKPTKVSA</sequence>
<dbReference type="InterPro" id="IPR005824">
    <property type="entry name" value="KOW"/>
</dbReference>
<evidence type="ECO:0000259" key="4">
    <source>
        <dbReference type="SMART" id="SM00739"/>
    </source>
</evidence>
<keyword evidence="3" id="KW-0687">Ribonucleoprotein</keyword>
<dbReference type="CDD" id="cd06089">
    <property type="entry name" value="KOW_RPL26"/>
    <property type="match status" value="1"/>
</dbReference>
<accession>A0A8S8ZH19</accession>
<dbReference type="Pfam" id="PF00467">
    <property type="entry name" value="KOW"/>
    <property type="match status" value="1"/>
</dbReference>
<dbReference type="GO" id="GO:0006412">
    <property type="term" value="P:translation"/>
    <property type="evidence" value="ECO:0007669"/>
    <property type="project" value="InterPro"/>
</dbReference>
<feature type="domain" description="KOW" evidence="4">
    <location>
        <begin position="145"/>
        <end position="172"/>
    </location>
</feature>
<name>A0A8S8ZH19_SORMA</name>
<dbReference type="Pfam" id="PF16906">
    <property type="entry name" value="Ribosomal_L26"/>
    <property type="match status" value="1"/>
</dbReference>
<dbReference type="GO" id="GO:0003723">
    <property type="term" value="F:RNA binding"/>
    <property type="evidence" value="ECO:0007669"/>
    <property type="project" value="InterPro"/>
</dbReference>
<dbReference type="HAMAP" id="MF_01326_A">
    <property type="entry name" value="Ribosomal_uL24_A"/>
    <property type="match status" value="1"/>
</dbReference>
<comment type="caution">
    <text evidence="5">The sequence shown here is derived from an EMBL/GenBank/DDBJ whole genome shotgun (WGS) entry which is preliminary data.</text>
</comment>
<keyword evidence="2" id="KW-0689">Ribosomal protein</keyword>
<evidence type="ECO:0000256" key="1">
    <source>
        <dbReference type="ARBA" id="ARBA00010618"/>
    </source>
</evidence>
<gene>
    <name evidence="5" type="ORF">SMACR_07803</name>
</gene>
<reference evidence="5 6" key="1">
    <citation type="submission" date="2017-07" db="EMBL/GenBank/DDBJ databases">
        <title>Genome sequence of the Sordaria macrospora wild type strain R19027.</title>
        <authorList>
            <person name="Nowrousian M."/>
            <person name="Teichert I."/>
            <person name="Kueck U."/>
        </authorList>
    </citation>
    <scope>NUCLEOTIDE SEQUENCE [LARGE SCALE GENOMIC DNA]</scope>
    <source>
        <strain evidence="5 6">R19027</strain>
        <tissue evidence="5">Mycelium</tissue>
    </source>
</reference>
<dbReference type="InterPro" id="IPR041988">
    <property type="entry name" value="Ribosomal_uL24_KOW"/>
</dbReference>
<evidence type="ECO:0000256" key="2">
    <source>
        <dbReference type="ARBA" id="ARBA00022980"/>
    </source>
</evidence>
<dbReference type="Gene3D" id="2.30.30.30">
    <property type="match status" value="1"/>
</dbReference>
<evidence type="ECO:0000313" key="5">
    <source>
        <dbReference type="EMBL" id="KAA8629927.1"/>
    </source>
</evidence>
<dbReference type="InterPro" id="IPR005756">
    <property type="entry name" value="Ribosomal_uL24_euk/arc"/>
</dbReference>
<dbReference type="FunFam" id="2.30.30.30:FF:000009">
    <property type="entry name" value="60S ribosomal protein L26"/>
    <property type="match status" value="1"/>
</dbReference>
<dbReference type="InterPro" id="IPR008991">
    <property type="entry name" value="Translation_prot_SH3-like_sf"/>
</dbReference>
<evidence type="ECO:0000313" key="6">
    <source>
        <dbReference type="Proteomes" id="UP000433876"/>
    </source>
</evidence>
<dbReference type="SMART" id="SM00739">
    <property type="entry name" value="KOW"/>
    <property type="match status" value="1"/>
</dbReference>